<dbReference type="InterPro" id="IPR012907">
    <property type="entry name" value="Peptidase_S11_C"/>
</dbReference>
<evidence type="ECO:0000256" key="14">
    <source>
        <dbReference type="PIRSR" id="PIRSR618044-2"/>
    </source>
</evidence>
<evidence type="ECO:0000313" key="17">
    <source>
        <dbReference type="EMBL" id="SEO40097.1"/>
    </source>
</evidence>
<evidence type="ECO:0000256" key="12">
    <source>
        <dbReference type="ARBA" id="ARBA00034000"/>
    </source>
</evidence>
<evidence type="ECO:0000256" key="4">
    <source>
        <dbReference type="ARBA" id="ARBA00012448"/>
    </source>
</evidence>
<proteinExistence type="inferred from homology"/>
<dbReference type="InterPro" id="IPR037167">
    <property type="entry name" value="Peptidase_S11_C_sf"/>
</dbReference>
<dbReference type="PANTHER" id="PTHR21581:SF11">
    <property type="entry name" value="D-ALANYL-D-ALANINE CARBOXYPEPTIDASE DACA"/>
    <property type="match status" value="1"/>
</dbReference>
<evidence type="ECO:0000256" key="1">
    <source>
        <dbReference type="ARBA" id="ARBA00003217"/>
    </source>
</evidence>
<dbReference type="InterPro" id="IPR015956">
    <property type="entry name" value="Peniciliin-bd_prot_C_sf"/>
</dbReference>
<dbReference type="PANTHER" id="PTHR21581">
    <property type="entry name" value="D-ALANYL-D-ALANINE CARBOXYPEPTIDASE"/>
    <property type="match status" value="1"/>
</dbReference>
<feature type="active site" description="Proton acceptor" evidence="13">
    <location>
        <position position="67"/>
    </location>
</feature>
<keyword evidence="11" id="KW-0961">Cell wall biogenesis/degradation</keyword>
<dbReference type="GO" id="GO:0006508">
    <property type="term" value="P:proteolysis"/>
    <property type="evidence" value="ECO:0007669"/>
    <property type="project" value="UniProtKB-KW"/>
</dbReference>
<dbReference type="SMART" id="SM00936">
    <property type="entry name" value="PBP5_C"/>
    <property type="match status" value="1"/>
</dbReference>
<evidence type="ECO:0000256" key="5">
    <source>
        <dbReference type="ARBA" id="ARBA00022645"/>
    </source>
</evidence>
<keyword evidence="7" id="KW-0732">Signal</keyword>
<dbReference type="InterPro" id="IPR001967">
    <property type="entry name" value="Peptidase_S11_N"/>
</dbReference>
<dbReference type="EC" id="3.4.16.4" evidence="4"/>
<comment type="similarity">
    <text evidence="3 15">Belongs to the peptidase S11 family.</text>
</comment>
<dbReference type="STRING" id="872970.SAMN04488134_10742"/>
<evidence type="ECO:0000256" key="9">
    <source>
        <dbReference type="ARBA" id="ARBA00022960"/>
    </source>
</evidence>
<dbReference type="UniPathway" id="UPA00219"/>
<dbReference type="Gene3D" id="2.60.410.10">
    <property type="entry name" value="D-Ala-D-Ala carboxypeptidase, C-terminal domain"/>
    <property type="match status" value="1"/>
</dbReference>
<feature type="active site" description="Acyl-ester intermediate" evidence="13">
    <location>
        <position position="64"/>
    </location>
</feature>
<dbReference type="AlphaFoldDB" id="A0A1H8PEB1"/>
<evidence type="ECO:0000256" key="15">
    <source>
        <dbReference type="RuleBase" id="RU004016"/>
    </source>
</evidence>
<reference evidence="17 18" key="1">
    <citation type="submission" date="2016-10" db="EMBL/GenBank/DDBJ databases">
        <authorList>
            <person name="de Groot N.N."/>
        </authorList>
    </citation>
    <scope>NUCLEOTIDE SEQUENCE [LARGE SCALE GENOMIC DNA]</scope>
    <source>
        <strain evidence="17 18">CGMCC 1.10434</strain>
    </source>
</reference>
<dbReference type="Pfam" id="PF07943">
    <property type="entry name" value="PBP5_C"/>
    <property type="match status" value="1"/>
</dbReference>
<dbReference type="RefSeq" id="WP_245751632.1">
    <property type="nucleotide sequence ID" value="NZ_FODJ01000007.1"/>
</dbReference>
<evidence type="ECO:0000256" key="6">
    <source>
        <dbReference type="ARBA" id="ARBA00022670"/>
    </source>
</evidence>
<keyword evidence="10" id="KW-0573">Peptidoglycan synthesis</keyword>
<comment type="pathway">
    <text evidence="2">Cell wall biogenesis; peptidoglycan biosynthesis.</text>
</comment>
<dbReference type="InterPro" id="IPR012338">
    <property type="entry name" value="Beta-lactam/transpept-like"/>
</dbReference>
<evidence type="ECO:0000256" key="7">
    <source>
        <dbReference type="ARBA" id="ARBA00022729"/>
    </source>
</evidence>
<dbReference type="Proteomes" id="UP000199300">
    <property type="component" value="Unassembled WGS sequence"/>
</dbReference>
<dbReference type="GO" id="GO:0009252">
    <property type="term" value="P:peptidoglycan biosynthetic process"/>
    <property type="evidence" value="ECO:0007669"/>
    <property type="project" value="UniProtKB-UniPathway"/>
</dbReference>
<dbReference type="Pfam" id="PF00768">
    <property type="entry name" value="Peptidase_S11"/>
    <property type="match status" value="1"/>
</dbReference>
<evidence type="ECO:0000256" key="2">
    <source>
        <dbReference type="ARBA" id="ARBA00004752"/>
    </source>
</evidence>
<comment type="catalytic activity">
    <reaction evidence="12">
        <text>Preferential cleavage: (Ac)2-L-Lys-D-Ala-|-D-Ala. Also transpeptidation of peptidyl-alanyl moieties that are N-acyl substituents of D-alanine.</text>
        <dbReference type="EC" id="3.4.16.4"/>
    </reaction>
</comment>
<keyword evidence="9" id="KW-0133">Cell shape</keyword>
<dbReference type="SUPFAM" id="SSF69189">
    <property type="entry name" value="Penicillin-binding protein associated domain"/>
    <property type="match status" value="1"/>
</dbReference>
<feature type="active site" evidence="13">
    <location>
        <position position="128"/>
    </location>
</feature>
<dbReference type="GO" id="GO:0008360">
    <property type="term" value="P:regulation of cell shape"/>
    <property type="evidence" value="ECO:0007669"/>
    <property type="project" value="UniProtKB-KW"/>
</dbReference>
<keyword evidence="5 17" id="KW-0121">Carboxypeptidase</keyword>
<evidence type="ECO:0000313" key="18">
    <source>
        <dbReference type="Proteomes" id="UP000199300"/>
    </source>
</evidence>
<dbReference type="SUPFAM" id="SSF56601">
    <property type="entry name" value="beta-lactamase/transpeptidase-like"/>
    <property type="match status" value="1"/>
</dbReference>
<keyword evidence="6" id="KW-0645">Protease</keyword>
<keyword evidence="18" id="KW-1185">Reference proteome</keyword>
<evidence type="ECO:0000259" key="16">
    <source>
        <dbReference type="SMART" id="SM00936"/>
    </source>
</evidence>
<organism evidence="17 18">
    <name type="scientific">Amphibacillus marinus</name>
    <dbReference type="NCBI Taxonomy" id="872970"/>
    <lineage>
        <taxon>Bacteria</taxon>
        <taxon>Bacillati</taxon>
        <taxon>Bacillota</taxon>
        <taxon>Bacilli</taxon>
        <taxon>Bacillales</taxon>
        <taxon>Bacillaceae</taxon>
        <taxon>Amphibacillus</taxon>
    </lineage>
</organism>
<keyword evidence="8" id="KW-0378">Hydrolase</keyword>
<dbReference type="PRINTS" id="PR00725">
    <property type="entry name" value="DADACBPTASE1"/>
</dbReference>
<dbReference type="Gene3D" id="3.40.710.10">
    <property type="entry name" value="DD-peptidase/beta-lactamase superfamily"/>
    <property type="match status" value="1"/>
</dbReference>
<evidence type="ECO:0000256" key="13">
    <source>
        <dbReference type="PIRSR" id="PIRSR618044-1"/>
    </source>
</evidence>
<evidence type="ECO:0000256" key="11">
    <source>
        <dbReference type="ARBA" id="ARBA00023316"/>
    </source>
</evidence>
<feature type="domain" description="Peptidase S11 D-Ala-D-Ala carboxypeptidase A C-terminal" evidence="16">
    <location>
        <begin position="303"/>
        <end position="413"/>
    </location>
</feature>
<evidence type="ECO:0000256" key="10">
    <source>
        <dbReference type="ARBA" id="ARBA00022984"/>
    </source>
</evidence>
<evidence type="ECO:0000256" key="3">
    <source>
        <dbReference type="ARBA" id="ARBA00007164"/>
    </source>
</evidence>
<name>A0A1H8PEB1_9BACI</name>
<gene>
    <name evidence="17" type="ORF">SAMN04488134_10742</name>
</gene>
<dbReference type="InterPro" id="IPR018044">
    <property type="entry name" value="Peptidase_S11"/>
</dbReference>
<dbReference type="EMBL" id="FODJ01000007">
    <property type="protein sequence ID" value="SEO40097.1"/>
    <property type="molecule type" value="Genomic_DNA"/>
</dbReference>
<dbReference type="GO" id="GO:0009002">
    <property type="term" value="F:serine-type D-Ala-D-Ala carboxypeptidase activity"/>
    <property type="evidence" value="ECO:0007669"/>
    <property type="project" value="UniProtKB-EC"/>
</dbReference>
<protein>
    <recommendedName>
        <fullName evidence="4">serine-type D-Ala-D-Ala carboxypeptidase</fullName>
        <ecNumber evidence="4">3.4.16.4</ecNumber>
    </recommendedName>
</protein>
<dbReference type="GO" id="GO:0071555">
    <property type="term" value="P:cell wall organization"/>
    <property type="evidence" value="ECO:0007669"/>
    <property type="project" value="UniProtKB-KW"/>
</dbReference>
<accession>A0A1H8PEB1</accession>
<comment type="function">
    <text evidence="1">Removes C-terminal D-alanyl residues from sugar-peptide cell wall precursors.</text>
</comment>
<evidence type="ECO:0000256" key="8">
    <source>
        <dbReference type="ARBA" id="ARBA00022801"/>
    </source>
</evidence>
<sequence>MKAIKKTTVSLLIALLVFGVFSGGMGSLYAQTIDIEAESAILVDAETGQILYAKNADLMLPPASMTKMMTEYLVLEAISEGQIDWDTTTQISDYPYSISANNAFSGIGLIQNKDYTVRELYEGMAIISDNATTIALAELVAGSEGDFVRMMNEKGEALGLTDFEFVNSTGLTNASLGDDYPEGTDPEADNLISARSAATLAYHLVNDYPEVLEFSSTIRSQLDGQPLENLNWMLPWNNDNFSSYFYEGVDGLKTGYTQEAGYCFTGTAERNGQRLITVVMRTESYGARFNETQKLFDYGFNEFSKIDLYEAGYQLDGESTLPVNKGKEDQVDVELAAGLSAMVRHDEEEAYTVEYVYDEDKFNDAGELVAPLDQGETIGQARLVYQGNADYGNIYQDNTGPAVDIITLSEVEQANWFMLTMGAVGDFFSNIFTTVVDTVTGWF</sequence>
<feature type="binding site" evidence="14">
    <location>
        <position position="253"/>
    </location>
    <ligand>
        <name>substrate</name>
    </ligand>
</feature>